<gene>
    <name evidence="4" type="ORF">JI741_03130</name>
</gene>
<dbReference type="Gene3D" id="3.40.50.150">
    <property type="entry name" value="Vaccinia Virus protein VP39"/>
    <property type="match status" value="1"/>
</dbReference>
<keyword evidence="2" id="KW-0808">Transferase</keyword>
<dbReference type="Proteomes" id="UP000613030">
    <property type="component" value="Unassembled WGS sequence"/>
</dbReference>
<keyword evidence="1 4" id="KW-0489">Methyltransferase</keyword>
<organism evidence="4 5">
    <name type="scientific">Chryseolinea lacunae</name>
    <dbReference type="NCBI Taxonomy" id="2801331"/>
    <lineage>
        <taxon>Bacteria</taxon>
        <taxon>Pseudomonadati</taxon>
        <taxon>Bacteroidota</taxon>
        <taxon>Cytophagia</taxon>
        <taxon>Cytophagales</taxon>
        <taxon>Fulvivirgaceae</taxon>
        <taxon>Chryseolinea</taxon>
    </lineage>
</organism>
<dbReference type="EMBL" id="JAERRB010000001">
    <property type="protein sequence ID" value="MBL0740193.1"/>
    <property type="molecule type" value="Genomic_DNA"/>
</dbReference>
<dbReference type="InterPro" id="IPR041698">
    <property type="entry name" value="Methyltransf_25"/>
</dbReference>
<dbReference type="SUPFAM" id="SSF53335">
    <property type="entry name" value="S-adenosyl-L-methionine-dependent methyltransferases"/>
    <property type="match status" value="1"/>
</dbReference>
<accession>A0ABS1KL45</accession>
<evidence type="ECO:0000256" key="2">
    <source>
        <dbReference type="ARBA" id="ARBA00022679"/>
    </source>
</evidence>
<evidence type="ECO:0000313" key="4">
    <source>
        <dbReference type="EMBL" id="MBL0740193.1"/>
    </source>
</evidence>
<dbReference type="GO" id="GO:0008168">
    <property type="term" value="F:methyltransferase activity"/>
    <property type="evidence" value="ECO:0007669"/>
    <property type="project" value="UniProtKB-KW"/>
</dbReference>
<dbReference type="CDD" id="cd02440">
    <property type="entry name" value="AdoMet_MTases"/>
    <property type="match status" value="1"/>
</dbReference>
<keyword evidence="5" id="KW-1185">Reference proteome</keyword>
<feature type="domain" description="Methyltransferase" evidence="3">
    <location>
        <begin position="45"/>
        <end position="135"/>
    </location>
</feature>
<name>A0ABS1KL45_9BACT</name>
<evidence type="ECO:0000259" key="3">
    <source>
        <dbReference type="Pfam" id="PF13649"/>
    </source>
</evidence>
<reference evidence="4 5" key="1">
    <citation type="submission" date="2021-01" db="EMBL/GenBank/DDBJ databases">
        <title>Chryseolinea sp. Jin1 Genome sequencing and assembly.</title>
        <authorList>
            <person name="Kim I."/>
        </authorList>
    </citation>
    <scope>NUCLEOTIDE SEQUENCE [LARGE SCALE GENOMIC DNA]</scope>
    <source>
        <strain evidence="4 5">Jin1</strain>
    </source>
</reference>
<proteinExistence type="predicted"/>
<evidence type="ECO:0000256" key="1">
    <source>
        <dbReference type="ARBA" id="ARBA00022603"/>
    </source>
</evidence>
<dbReference type="PANTHER" id="PTHR44942">
    <property type="entry name" value="METHYLTRANSF_11 DOMAIN-CONTAINING PROTEIN"/>
    <property type="match status" value="1"/>
</dbReference>
<dbReference type="Pfam" id="PF13649">
    <property type="entry name" value="Methyltransf_25"/>
    <property type="match status" value="1"/>
</dbReference>
<comment type="caution">
    <text evidence="4">The sequence shown here is derived from an EMBL/GenBank/DDBJ whole genome shotgun (WGS) entry which is preliminary data.</text>
</comment>
<dbReference type="GO" id="GO:0032259">
    <property type="term" value="P:methylation"/>
    <property type="evidence" value="ECO:0007669"/>
    <property type="project" value="UniProtKB-KW"/>
</dbReference>
<dbReference type="InterPro" id="IPR029063">
    <property type="entry name" value="SAM-dependent_MTases_sf"/>
</dbReference>
<sequence length="250" mass="29003">MNEESHWNTIASNYNTEIFDVFKSDKNGVLPRYFDKHANLHHHAIDFGCGTGKAFPHLSPRFKNILALDISAECLGIARQRNHSNIVFKRADLTQRGVKLPEVEFVFCCNVIMLPERDKNVKMFQNISRALRPGGTAVVIVPSLDSVLLSSLRLIDWYKSEGVSVEDIPASDIDYFKNNKREFVQGIVHIDRVPTKHYTPAELELIMQQTDVRINMLEKVEYEWTTEFNEPPEWMKAPYPWDWLIELRKV</sequence>
<dbReference type="RefSeq" id="WP_202007281.1">
    <property type="nucleotide sequence ID" value="NZ_JAERRB010000001.1"/>
</dbReference>
<dbReference type="PANTHER" id="PTHR44942:SF4">
    <property type="entry name" value="METHYLTRANSFERASE TYPE 11 DOMAIN-CONTAINING PROTEIN"/>
    <property type="match status" value="1"/>
</dbReference>
<dbReference type="InterPro" id="IPR051052">
    <property type="entry name" value="Diverse_substrate_MTase"/>
</dbReference>
<evidence type="ECO:0000313" key="5">
    <source>
        <dbReference type="Proteomes" id="UP000613030"/>
    </source>
</evidence>
<protein>
    <submittedName>
        <fullName evidence="4">Class I SAM-dependent methyltransferase</fullName>
    </submittedName>
</protein>